<dbReference type="InterPro" id="IPR007588">
    <property type="entry name" value="Znf_FLYWCH"/>
</dbReference>
<name>A0A835GVD5_SPOEX</name>
<keyword evidence="6" id="KW-1185">Reference proteome</keyword>
<sequence length="573" mass="66681">MASKYVYCCGRSHHLHHPERCKTSPAEQRSHSTNGIRYPLTPFYDAIYKITAAAHAPRAVLFSNRPSSLTSVLLVRDGMIRIGYQKYATNETKCLNKNMHEIELMNMEEVSDHDKDHDDIPGLVANLFRLCWVSAQDPFFPEDRYQYEYPWVVVKQWVTLLPWLIGIDGGWSTCCDNERAGLLSTPRLSITVKCYRYLFDRYQVHYFCLSFLITMADIPSTSSGLIHFDFVTSKRGGRVLLLEGHQYYQKKEYKNGSSYWRCVNWPKCHGTTTIMLTENKIMKSTVHKCQKSIAKNEVRKAISICKTKVSEDFKKTIPTVYREAVISLKDASDDTIKEFPSYKNVKSNLYKKRNMAVGVKKTRYAIATDVEVPDIFQKFLLFDYNIPNWDPMKFTVDFEAAVMSTLEEKFPEASIKGCFYHFNRAIWKKAEQLNLSKNKITRKHVALLTVLAHLPPEAVTDGYLYIMEDSPTDEAVTKFNDYFVKQWFENNLMKDKWCCYGERHRTTNKLEGWHAMLNRTLEEDLPKMKVVKQRVGNVERKSGNEYNVYFYPLWSQTLLGPNFASHRIATYVL</sequence>
<organism evidence="5 6">
    <name type="scientific">Spodoptera exigua</name>
    <name type="common">Beet armyworm</name>
    <name type="synonym">Noctua fulgens</name>
    <dbReference type="NCBI Taxonomy" id="7107"/>
    <lineage>
        <taxon>Eukaryota</taxon>
        <taxon>Metazoa</taxon>
        <taxon>Ecdysozoa</taxon>
        <taxon>Arthropoda</taxon>
        <taxon>Hexapoda</taxon>
        <taxon>Insecta</taxon>
        <taxon>Pterygota</taxon>
        <taxon>Neoptera</taxon>
        <taxon>Endopterygota</taxon>
        <taxon>Lepidoptera</taxon>
        <taxon>Glossata</taxon>
        <taxon>Ditrysia</taxon>
        <taxon>Noctuoidea</taxon>
        <taxon>Noctuidae</taxon>
        <taxon>Amphipyrinae</taxon>
        <taxon>Spodoptera</taxon>
    </lineage>
</organism>
<gene>
    <name evidence="5" type="ORF">HW555_000705</name>
</gene>
<evidence type="ECO:0000256" key="2">
    <source>
        <dbReference type="ARBA" id="ARBA00022771"/>
    </source>
</evidence>
<dbReference type="Pfam" id="PF04500">
    <property type="entry name" value="FLYWCH"/>
    <property type="match status" value="1"/>
</dbReference>
<dbReference type="Gene3D" id="2.20.25.240">
    <property type="match status" value="1"/>
</dbReference>
<dbReference type="Proteomes" id="UP000648187">
    <property type="component" value="Unassembled WGS sequence"/>
</dbReference>
<reference evidence="5" key="1">
    <citation type="submission" date="2020-08" db="EMBL/GenBank/DDBJ databases">
        <title>Spodoptera exigua strain:BAW_Kor-Di-RS1 Genome sequencing and assembly.</title>
        <authorList>
            <person name="Kim J."/>
            <person name="Nam H.Y."/>
            <person name="Kwon M."/>
            <person name="Choi J.H."/>
            <person name="Cho S.R."/>
            <person name="Kim G.-H."/>
        </authorList>
    </citation>
    <scope>NUCLEOTIDE SEQUENCE</scope>
    <source>
        <strain evidence="5">BAW_Kor-Di-RS1</strain>
        <tissue evidence="5">Whole-body</tissue>
    </source>
</reference>
<protein>
    <recommendedName>
        <fullName evidence="4">FLYWCH-type domain-containing protein</fullName>
    </recommendedName>
</protein>
<keyword evidence="2" id="KW-0863">Zinc-finger</keyword>
<feature type="domain" description="FLYWCH-type" evidence="4">
    <location>
        <begin position="230"/>
        <end position="283"/>
    </location>
</feature>
<keyword evidence="3" id="KW-0862">Zinc</keyword>
<accession>A0A835GVD5</accession>
<comment type="caution">
    <text evidence="5">The sequence shown here is derived from an EMBL/GenBank/DDBJ whole genome shotgun (WGS) entry which is preliminary data.</text>
</comment>
<proteinExistence type="predicted"/>
<dbReference type="GO" id="GO:0008270">
    <property type="term" value="F:zinc ion binding"/>
    <property type="evidence" value="ECO:0007669"/>
    <property type="project" value="UniProtKB-KW"/>
</dbReference>
<evidence type="ECO:0000256" key="3">
    <source>
        <dbReference type="ARBA" id="ARBA00022833"/>
    </source>
</evidence>
<evidence type="ECO:0000313" key="5">
    <source>
        <dbReference type="EMBL" id="KAF9423996.1"/>
    </source>
</evidence>
<keyword evidence="1" id="KW-0479">Metal-binding</keyword>
<evidence type="ECO:0000259" key="4">
    <source>
        <dbReference type="Pfam" id="PF04500"/>
    </source>
</evidence>
<dbReference type="EMBL" id="JACKWZ010000005">
    <property type="protein sequence ID" value="KAF9423996.1"/>
    <property type="molecule type" value="Genomic_DNA"/>
</dbReference>
<dbReference type="AlphaFoldDB" id="A0A835GVD5"/>
<evidence type="ECO:0000313" key="6">
    <source>
        <dbReference type="Proteomes" id="UP000648187"/>
    </source>
</evidence>
<evidence type="ECO:0000256" key="1">
    <source>
        <dbReference type="ARBA" id="ARBA00022723"/>
    </source>
</evidence>